<feature type="region of interest" description="Disordered" evidence="1">
    <location>
        <begin position="1"/>
        <end position="35"/>
    </location>
</feature>
<feature type="compositionally biased region" description="Basic and acidic residues" evidence="1">
    <location>
        <begin position="297"/>
        <end position="307"/>
    </location>
</feature>
<protein>
    <recommendedName>
        <fullName evidence="4">ATP synthase F0 subunit B</fullName>
    </recommendedName>
</protein>
<sequence length="334" mass="34659">MTENQWPTDGSYASSPTTQRAPDTRGTMPDPAADTSTLDAIKDEAGNTAEQAKQSATSVVDTTKAEAANVASEVKANAKDLLSQAKLELSDQAGIQQQKVAAGLRSISEELRSMAEAANDPGVATDLVRQAAERTSSAATWLDDREPGSIVDEVKTFARRRPGAFLLLAAGAGVLAGRLGRSLSGVGDAPARTQSTGVTAPRPGDRATEVYAPAAGNSVPPPPVHLPGPSVTNAAYLDATEVPVNDGGRLAASNERTREAPTAYPADPVYGNPQEGQSWAGEGTEQLQPEEDLTDEPLTRDRSKGLHAEVPVVGAEPDEAGQLFGTGTDRGGQR</sequence>
<comment type="caution">
    <text evidence="2">The sequence shown here is derived from an EMBL/GenBank/DDBJ whole genome shotgun (WGS) entry which is preliminary data.</text>
</comment>
<keyword evidence="3" id="KW-1185">Reference proteome</keyword>
<evidence type="ECO:0000256" key="1">
    <source>
        <dbReference type="SAM" id="MobiDB-lite"/>
    </source>
</evidence>
<name>A0ABV5UMN1_9MICC</name>
<reference evidence="2 3" key="1">
    <citation type="submission" date="2024-09" db="EMBL/GenBank/DDBJ databases">
        <authorList>
            <person name="Sun Q."/>
            <person name="Mori K."/>
        </authorList>
    </citation>
    <scope>NUCLEOTIDE SEQUENCE [LARGE SCALE GENOMIC DNA]</scope>
    <source>
        <strain evidence="2 3">JCM 13519</strain>
    </source>
</reference>
<feature type="region of interest" description="Disordered" evidence="1">
    <location>
        <begin position="183"/>
        <end position="231"/>
    </location>
</feature>
<dbReference type="EMBL" id="JBHMBH010000017">
    <property type="protein sequence ID" value="MFB9713776.1"/>
    <property type="molecule type" value="Genomic_DNA"/>
</dbReference>
<evidence type="ECO:0008006" key="4">
    <source>
        <dbReference type="Google" id="ProtNLM"/>
    </source>
</evidence>
<dbReference type="Proteomes" id="UP001589536">
    <property type="component" value="Unassembled WGS sequence"/>
</dbReference>
<feature type="region of interest" description="Disordered" evidence="1">
    <location>
        <begin position="245"/>
        <end position="334"/>
    </location>
</feature>
<evidence type="ECO:0000313" key="2">
    <source>
        <dbReference type="EMBL" id="MFB9713776.1"/>
    </source>
</evidence>
<accession>A0ABV5UMN1</accession>
<proteinExistence type="predicted"/>
<evidence type="ECO:0000313" key="3">
    <source>
        <dbReference type="Proteomes" id="UP001589536"/>
    </source>
</evidence>
<dbReference type="RefSeq" id="WP_345045558.1">
    <property type="nucleotide sequence ID" value="NZ_BAABED010000001.1"/>
</dbReference>
<organism evidence="2 3">
    <name type="scientific">Arthrobacter methylotrophus</name>
    <dbReference type="NCBI Taxonomy" id="121291"/>
    <lineage>
        <taxon>Bacteria</taxon>
        <taxon>Bacillati</taxon>
        <taxon>Actinomycetota</taxon>
        <taxon>Actinomycetes</taxon>
        <taxon>Micrococcales</taxon>
        <taxon>Micrococcaceae</taxon>
        <taxon>Arthrobacter</taxon>
    </lineage>
</organism>
<gene>
    <name evidence="2" type="ORF">ACFFPI_06370</name>
</gene>
<feature type="compositionally biased region" description="Polar residues" evidence="1">
    <location>
        <begin position="1"/>
        <end position="21"/>
    </location>
</feature>